<dbReference type="SUPFAM" id="SSF55186">
    <property type="entry name" value="ThrRS/AlaRS common domain"/>
    <property type="match status" value="1"/>
</dbReference>
<dbReference type="PROSITE" id="PS50862">
    <property type="entry name" value="AA_TRNA_LIGASE_II"/>
    <property type="match status" value="1"/>
</dbReference>
<dbReference type="InterPro" id="IPR045864">
    <property type="entry name" value="aa-tRNA-synth_II/BPL/LPL"/>
</dbReference>
<keyword evidence="5 13" id="KW-0479">Metal-binding</keyword>
<dbReference type="GO" id="GO:0000049">
    <property type="term" value="F:tRNA binding"/>
    <property type="evidence" value="ECO:0007669"/>
    <property type="project" value="UniProtKB-KW"/>
</dbReference>
<protein>
    <recommendedName>
        <fullName evidence="13">Threonine--tRNA ligase</fullName>
        <ecNumber evidence="13">6.1.1.3</ecNumber>
    </recommendedName>
    <alternativeName>
        <fullName evidence="13">Threonyl-tRNA synthetase</fullName>
        <shortName evidence="13">ThrRS</shortName>
    </alternativeName>
</protein>
<keyword evidence="4 13" id="KW-0436">Ligase</keyword>
<dbReference type="Pfam" id="PF02824">
    <property type="entry name" value="TGS"/>
    <property type="match status" value="1"/>
</dbReference>
<dbReference type="HAMAP" id="MF_00184">
    <property type="entry name" value="Thr_tRNA_synth"/>
    <property type="match status" value="1"/>
</dbReference>
<dbReference type="InterPro" id="IPR002320">
    <property type="entry name" value="Thr-tRNA-ligase_IIa"/>
</dbReference>
<dbReference type="Proteomes" id="UP000241426">
    <property type="component" value="Unassembled WGS sequence"/>
</dbReference>
<dbReference type="Pfam" id="PF00587">
    <property type="entry name" value="tRNA-synt_2b"/>
    <property type="match status" value="1"/>
</dbReference>
<dbReference type="InterPro" id="IPR006195">
    <property type="entry name" value="aa-tRNA-synth_II"/>
</dbReference>
<evidence type="ECO:0000256" key="11">
    <source>
        <dbReference type="ARBA" id="ARBA00023146"/>
    </source>
</evidence>
<dbReference type="EC" id="6.1.1.3" evidence="13"/>
<dbReference type="InterPro" id="IPR012947">
    <property type="entry name" value="tRNA_SAD"/>
</dbReference>
<name>A0A0B7J8Q2_9GAMM</name>
<keyword evidence="3 13" id="KW-0820">tRNA-binding</keyword>
<dbReference type="CDD" id="cd00860">
    <property type="entry name" value="ThrRS_anticodon"/>
    <property type="match status" value="1"/>
</dbReference>
<dbReference type="InterPro" id="IPR036621">
    <property type="entry name" value="Anticodon-bd_dom_sf"/>
</dbReference>
<feature type="region of interest" description="Catalytic" evidence="13">
    <location>
        <begin position="244"/>
        <end position="535"/>
    </location>
</feature>
<evidence type="ECO:0000256" key="10">
    <source>
        <dbReference type="ARBA" id="ARBA00022917"/>
    </source>
</evidence>
<dbReference type="eggNOG" id="COG0441">
    <property type="taxonomic scope" value="Bacteria"/>
</dbReference>
<dbReference type="PANTHER" id="PTHR11451:SF44">
    <property type="entry name" value="THREONINE--TRNA LIGASE, CHLOROPLASTIC_MITOCHONDRIAL 2"/>
    <property type="match status" value="1"/>
</dbReference>
<dbReference type="FunFam" id="3.30.930.10:FF:000002">
    <property type="entry name" value="Threonine--tRNA ligase"/>
    <property type="match status" value="1"/>
</dbReference>
<evidence type="ECO:0000256" key="5">
    <source>
        <dbReference type="ARBA" id="ARBA00022723"/>
    </source>
</evidence>
<dbReference type="Gene3D" id="3.30.930.10">
    <property type="entry name" value="Bira Bifunctional Protein, Domain 2"/>
    <property type="match status" value="1"/>
</dbReference>
<dbReference type="InterPro" id="IPR004154">
    <property type="entry name" value="Anticodon-bd"/>
</dbReference>
<dbReference type="AlphaFoldDB" id="A0A0B7J8Q2"/>
<dbReference type="GO" id="GO:0006435">
    <property type="term" value="P:threonyl-tRNA aminoacylation"/>
    <property type="evidence" value="ECO:0007669"/>
    <property type="project" value="UniProtKB-UniRule"/>
</dbReference>
<dbReference type="InterPro" id="IPR012675">
    <property type="entry name" value="Beta-grasp_dom_sf"/>
</dbReference>
<dbReference type="FunFam" id="3.30.980.10:FF:000005">
    <property type="entry name" value="Threonyl-tRNA synthetase, mitochondrial"/>
    <property type="match status" value="1"/>
</dbReference>
<keyword evidence="8 13" id="KW-0067">ATP-binding</keyword>
<dbReference type="InterPro" id="IPR002314">
    <property type="entry name" value="aa-tRNA-synt_IIb"/>
</dbReference>
<evidence type="ECO:0000256" key="8">
    <source>
        <dbReference type="ARBA" id="ARBA00022840"/>
    </source>
</evidence>
<comment type="cofactor">
    <cofactor evidence="13">
        <name>Zn(2+)</name>
        <dbReference type="ChEBI" id="CHEBI:29105"/>
    </cofactor>
    <text evidence="13">Binds 1 zinc ion per subunit.</text>
</comment>
<dbReference type="PRINTS" id="PR01047">
    <property type="entry name" value="TRNASYNTHTHR"/>
</dbReference>
<keyword evidence="2 13" id="KW-0963">Cytoplasm</keyword>
<dbReference type="Gene3D" id="3.30.980.10">
    <property type="entry name" value="Threonyl-trna Synthetase, Chain A, domain 2"/>
    <property type="match status" value="1"/>
</dbReference>
<dbReference type="Pfam" id="PF07973">
    <property type="entry name" value="tRNA_SAD"/>
    <property type="match status" value="1"/>
</dbReference>
<evidence type="ECO:0000256" key="13">
    <source>
        <dbReference type="HAMAP-Rule" id="MF_00184"/>
    </source>
</evidence>
<dbReference type="EMBL" id="PYNF01000014">
    <property type="protein sequence ID" value="PSU96775.1"/>
    <property type="molecule type" value="Genomic_DNA"/>
</dbReference>
<evidence type="ECO:0000313" key="15">
    <source>
        <dbReference type="Proteomes" id="UP000241426"/>
    </source>
</evidence>
<comment type="similarity">
    <text evidence="1 13">Belongs to the class-II aminoacyl-tRNA synthetase family.</text>
</comment>
<dbReference type="InterPro" id="IPR018163">
    <property type="entry name" value="Thr/Ala-tRNA-synth_IIc_edit"/>
</dbReference>
<dbReference type="NCBIfam" id="TIGR00418">
    <property type="entry name" value="thrS"/>
    <property type="match status" value="1"/>
</dbReference>
<dbReference type="InterPro" id="IPR004095">
    <property type="entry name" value="TGS"/>
</dbReference>
<comment type="subcellular location">
    <subcellularLocation>
        <location evidence="13">Cytoplasm</location>
    </subcellularLocation>
</comment>
<keyword evidence="10 13" id="KW-0648">Protein biosynthesis</keyword>
<reference evidence="14 15" key="1">
    <citation type="submission" date="2018-01" db="EMBL/GenBank/DDBJ databases">
        <title>Whole genome sequencing of Histamine producing bacteria.</title>
        <authorList>
            <person name="Butler K."/>
        </authorList>
    </citation>
    <scope>NUCLEOTIDE SEQUENCE [LARGE SCALE GENOMIC DNA]</scope>
    <source>
        <strain evidence="14 15">FS-7.2</strain>
    </source>
</reference>
<dbReference type="InterPro" id="IPR047246">
    <property type="entry name" value="ThrRS_anticodon"/>
</dbReference>
<evidence type="ECO:0000256" key="9">
    <source>
        <dbReference type="ARBA" id="ARBA00022884"/>
    </source>
</evidence>
<evidence type="ECO:0000256" key="6">
    <source>
        <dbReference type="ARBA" id="ARBA00022741"/>
    </source>
</evidence>
<comment type="subunit">
    <text evidence="13">Homodimer.</text>
</comment>
<dbReference type="SUPFAM" id="SSF52954">
    <property type="entry name" value="Class II aaRS ABD-related"/>
    <property type="match status" value="1"/>
</dbReference>
<evidence type="ECO:0000256" key="12">
    <source>
        <dbReference type="ARBA" id="ARBA00049515"/>
    </source>
</evidence>
<comment type="catalytic activity">
    <reaction evidence="12 13">
        <text>tRNA(Thr) + L-threonine + ATP = L-threonyl-tRNA(Thr) + AMP + diphosphate + H(+)</text>
        <dbReference type="Rhea" id="RHEA:24624"/>
        <dbReference type="Rhea" id="RHEA-COMP:9670"/>
        <dbReference type="Rhea" id="RHEA-COMP:9704"/>
        <dbReference type="ChEBI" id="CHEBI:15378"/>
        <dbReference type="ChEBI" id="CHEBI:30616"/>
        <dbReference type="ChEBI" id="CHEBI:33019"/>
        <dbReference type="ChEBI" id="CHEBI:57926"/>
        <dbReference type="ChEBI" id="CHEBI:78442"/>
        <dbReference type="ChEBI" id="CHEBI:78534"/>
        <dbReference type="ChEBI" id="CHEBI:456215"/>
        <dbReference type="EC" id="6.1.1.3"/>
    </reaction>
</comment>
<dbReference type="InterPro" id="IPR012676">
    <property type="entry name" value="TGS-like"/>
</dbReference>
<dbReference type="Gene3D" id="3.40.50.800">
    <property type="entry name" value="Anticodon-binding domain"/>
    <property type="match status" value="1"/>
</dbReference>
<dbReference type="FunFam" id="3.10.20.30:FF:000005">
    <property type="entry name" value="Threonine--tRNA ligase"/>
    <property type="match status" value="1"/>
</dbReference>
<dbReference type="Gene3D" id="3.10.20.30">
    <property type="match status" value="1"/>
</dbReference>
<keyword evidence="11 13" id="KW-0030">Aminoacyl-tRNA synthetase</keyword>
<dbReference type="SMART" id="SM00863">
    <property type="entry name" value="tRNA_SAD"/>
    <property type="match status" value="1"/>
</dbReference>
<accession>A0A0B7J8Q2</accession>
<dbReference type="SUPFAM" id="SSF55681">
    <property type="entry name" value="Class II aaRS and biotin synthetases"/>
    <property type="match status" value="1"/>
</dbReference>
<dbReference type="GO" id="GO:0046872">
    <property type="term" value="F:metal ion binding"/>
    <property type="evidence" value="ECO:0007669"/>
    <property type="project" value="UniProtKB-KW"/>
</dbReference>
<dbReference type="GeneID" id="29944102"/>
<feature type="binding site" evidence="13">
    <location>
        <position position="512"/>
    </location>
    <ligand>
        <name>Zn(2+)</name>
        <dbReference type="ChEBI" id="CHEBI:29105"/>
        <note>catalytic</note>
    </ligand>
</feature>
<keyword evidence="6 13" id="KW-0547">Nucleotide-binding</keyword>
<feature type="binding site" evidence="13">
    <location>
        <position position="386"/>
    </location>
    <ligand>
        <name>Zn(2+)</name>
        <dbReference type="ChEBI" id="CHEBI:29105"/>
        <note>catalytic</note>
    </ligand>
</feature>
<feature type="binding site" evidence="13">
    <location>
        <position position="335"/>
    </location>
    <ligand>
        <name>Zn(2+)</name>
        <dbReference type="ChEBI" id="CHEBI:29105"/>
        <note>catalytic</note>
    </ligand>
</feature>
<keyword evidence="9 13" id="KW-0694">RNA-binding</keyword>
<dbReference type="InterPro" id="IPR033728">
    <property type="entry name" value="ThrRS_core"/>
</dbReference>
<dbReference type="GO" id="GO:0004829">
    <property type="term" value="F:threonine-tRNA ligase activity"/>
    <property type="evidence" value="ECO:0007669"/>
    <property type="project" value="UniProtKB-UniRule"/>
</dbReference>
<dbReference type="FunFam" id="3.30.54.20:FF:000002">
    <property type="entry name" value="Threonine--tRNA ligase"/>
    <property type="match status" value="1"/>
</dbReference>
<organism evidence="14 15">
    <name type="scientific">Photobacterium kishitanii</name>
    <dbReference type="NCBI Taxonomy" id="318456"/>
    <lineage>
        <taxon>Bacteria</taxon>
        <taxon>Pseudomonadati</taxon>
        <taxon>Pseudomonadota</taxon>
        <taxon>Gammaproteobacteria</taxon>
        <taxon>Vibrionales</taxon>
        <taxon>Vibrionaceae</taxon>
        <taxon>Photobacterium</taxon>
    </lineage>
</organism>
<dbReference type="FunFam" id="3.40.50.800:FF:000001">
    <property type="entry name" value="Threonine--tRNA ligase"/>
    <property type="match status" value="1"/>
</dbReference>
<dbReference type="GO" id="GO:0005524">
    <property type="term" value="F:ATP binding"/>
    <property type="evidence" value="ECO:0007669"/>
    <property type="project" value="UniProtKB-UniRule"/>
</dbReference>
<evidence type="ECO:0000256" key="7">
    <source>
        <dbReference type="ARBA" id="ARBA00022833"/>
    </source>
</evidence>
<evidence type="ECO:0000256" key="2">
    <source>
        <dbReference type="ARBA" id="ARBA00022490"/>
    </source>
</evidence>
<evidence type="ECO:0000256" key="4">
    <source>
        <dbReference type="ARBA" id="ARBA00022598"/>
    </source>
</evidence>
<dbReference type="GO" id="GO:0005829">
    <property type="term" value="C:cytosol"/>
    <property type="evidence" value="ECO:0007669"/>
    <property type="project" value="TreeGrafter"/>
</dbReference>
<keyword evidence="7 13" id="KW-0862">Zinc</keyword>
<evidence type="ECO:0000313" key="14">
    <source>
        <dbReference type="EMBL" id="PSU96775.1"/>
    </source>
</evidence>
<comment type="caution">
    <text evidence="14">The sequence shown here is derived from an EMBL/GenBank/DDBJ whole genome shotgun (WGS) entry which is preliminary data.</text>
</comment>
<evidence type="ECO:0000256" key="3">
    <source>
        <dbReference type="ARBA" id="ARBA00022555"/>
    </source>
</evidence>
<dbReference type="RefSeq" id="WP_036795104.1">
    <property type="nucleotide sequence ID" value="NZ_JAUZMX010000001.1"/>
</dbReference>
<dbReference type="PANTHER" id="PTHR11451">
    <property type="entry name" value="THREONINE-TRNA LIGASE"/>
    <property type="match status" value="1"/>
</dbReference>
<dbReference type="CDD" id="cd01667">
    <property type="entry name" value="TGS_ThrRS"/>
    <property type="match status" value="1"/>
</dbReference>
<gene>
    <name evidence="13" type="primary">thrS</name>
    <name evidence="14" type="ORF">C9J27_15585</name>
</gene>
<proteinExistence type="inferred from homology"/>
<dbReference type="PROSITE" id="PS51880">
    <property type="entry name" value="TGS"/>
    <property type="match status" value="1"/>
</dbReference>
<sequence>MPVITLPDGSQRQFDDAVSTMDVALSIGPGLAKATIAGRVDGVRVDACDLIENDASLEIITAKDDVDGLEIVRHSCAHLLGHAIKQLYPEAKMAIGPTIDNGFYYDIDLEQSLTQEDLEVIEKRMLELAKTKYQVVKKNVSWQEARDAFDARGETYKIEILDENVARDDRPGLYHHEEYIDMCRGPHVPHMGFCQNFKLLSVAGAYWRGNSDNKMLQRIYGTAFHDKKALKAHLTRLEEAAKRDHRKIGKQLDLFHMQQEAPGMVFWHHNGWTIFRELEVFVREKLNEYDYQEVKGPLMMDRVLWERSGHWDKYAEAMFTTSSENREYAIKPMNCPGHVQIFNQGLKSYRDLPLRMAEFGSCHRNEPSGSLHGIMRVRGFTQDDAHIFCTEAQVQQEVTSCIEMVYDTYKTFGFDNIVVKLSTRPEKRVGSDAMWDKAEADLVTALESMDIPFDIQEGEGAFYGPKIEFTLHDCLDRAWQCGTVQLDFALPERLGATYVGEDNERHTPVMIHRAILGSLERFIGILIEDYAGFFPTWLAPQQAVVMNITDSQAEYVQEIVEKLKKSGIRVNADLRNEKIGFKIREHTLKRVPFMLVCGDKEVEAGVVAVRTRKGKDLGKFKIDELIAFMQEEISNRKLNIVEE</sequence>
<dbReference type="SUPFAM" id="SSF81271">
    <property type="entry name" value="TGS-like"/>
    <property type="match status" value="1"/>
</dbReference>
<dbReference type="CDD" id="cd00771">
    <property type="entry name" value="ThrRS_core"/>
    <property type="match status" value="1"/>
</dbReference>
<dbReference type="Gene3D" id="3.30.54.20">
    <property type="match status" value="1"/>
</dbReference>
<evidence type="ECO:0000256" key="1">
    <source>
        <dbReference type="ARBA" id="ARBA00008226"/>
    </source>
</evidence>
<accession>A0A2T3KFI2</accession>
<dbReference type="Pfam" id="PF03129">
    <property type="entry name" value="HGTP_anticodon"/>
    <property type="match status" value="1"/>
</dbReference>